<dbReference type="GeneID" id="39869179"/>
<dbReference type="KEGG" id="pmal:PMUG01_10017900"/>
<dbReference type="OMA" id="QYKFFFV"/>
<organism evidence="1 2">
    <name type="scientific">Plasmodium malariae</name>
    <dbReference type="NCBI Taxonomy" id="5858"/>
    <lineage>
        <taxon>Eukaryota</taxon>
        <taxon>Sar</taxon>
        <taxon>Alveolata</taxon>
        <taxon>Apicomplexa</taxon>
        <taxon>Aconoidasida</taxon>
        <taxon>Haemosporida</taxon>
        <taxon>Plasmodiidae</taxon>
        <taxon>Plasmodium</taxon>
        <taxon>Plasmodium (Plasmodium)</taxon>
    </lineage>
</organism>
<gene>
    <name evidence="1" type="primary">PmUG01_10017900</name>
    <name evidence="1" type="ORF">PMUG01_10017900</name>
</gene>
<dbReference type="VEuPathDB" id="PlasmoDB:PmUG01_10017900"/>
<proteinExistence type="predicted"/>
<dbReference type="OrthoDB" id="368619at2759"/>
<dbReference type="Proteomes" id="UP000219813">
    <property type="component" value="Chromosome 10"/>
</dbReference>
<sequence length="151" mass="18067">MDYTLNDERISNRNKLFRNVINNLVISLYDLQYKFFFVNNKLNNMNESISHADTLDIIQYDLLHIIITFIIDCKALKNLKHIIRRTFVMSNNSTVPHYYYLFEHKKFVHLFRKLEVCIATCEQLNIYLTGQIDRLKDIVSINKHYCTGNKK</sequence>
<evidence type="ECO:0000313" key="2">
    <source>
        <dbReference type="Proteomes" id="UP000219813"/>
    </source>
</evidence>
<protein>
    <submittedName>
        <fullName evidence="1">Uncharacterized protein</fullName>
    </submittedName>
</protein>
<evidence type="ECO:0000313" key="1">
    <source>
        <dbReference type="EMBL" id="SCN44656.1"/>
    </source>
</evidence>
<dbReference type="EMBL" id="LT594631">
    <property type="protein sequence ID" value="SCN44656.1"/>
    <property type="molecule type" value="Genomic_DNA"/>
</dbReference>
<keyword evidence="2" id="KW-1185">Reference proteome</keyword>
<dbReference type="AlphaFoldDB" id="A0A1D3RI05"/>
<name>A0A1D3RI05_PLAMA</name>
<reference evidence="1 2" key="1">
    <citation type="submission" date="2016-06" db="EMBL/GenBank/DDBJ databases">
        <authorList>
            <consortium name="Pathogen Informatics"/>
        </authorList>
    </citation>
    <scope>NUCLEOTIDE SEQUENCE [LARGE SCALE GENOMIC DNA]</scope>
</reference>
<dbReference type="RefSeq" id="XP_028861955.1">
    <property type="nucleotide sequence ID" value="XM_029005359.1"/>
</dbReference>
<accession>A0A1D3RI05</accession>